<gene>
    <name evidence="2" type="ORF">Tci_610962</name>
</gene>
<reference evidence="2" key="1">
    <citation type="journal article" date="2019" name="Sci. Rep.">
        <title>Draft genome of Tanacetum cinerariifolium, the natural source of mosquito coil.</title>
        <authorList>
            <person name="Yamashiro T."/>
            <person name="Shiraishi A."/>
            <person name="Satake H."/>
            <person name="Nakayama K."/>
        </authorList>
    </citation>
    <scope>NUCLEOTIDE SEQUENCE</scope>
</reference>
<dbReference type="AlphaFoldDB" id="A0A699JHV4"/>
<comment type="caution">
    <text evidence="2">The sequence shown here is derived from an EMBL/GenBank/DDBJ whole genome shotgun (WGS) entry which is preliminary data.</text>
</comment>
<feature type="compositionally biased region" description="Low complexity" evidence="1">
    <location>
        <begin position="8"/>
        <end position="22"/>
    </location>
</feature>
<evidence type="ECO:0000256" key="1">
    <source>
        <dbReference type="SAM" id="MobiDB-lite"/>
    </source>
</evidence>
<name>A0A699JHV4_TANCI</name>
<protein>
    <recommendedName>
        <fullName evidence="3">CCHC-type domain-containing protein</fullName>
    </recommendedName>
</protein>
<evidence type="ECO:0000313" key="2">
    <source>
        <dbReference type="EMBL" id="GFA38990.1"/>
    </source>
</evidence>
<evidence type="ECO:0008006" key="3">
    <source>
        <dbReference type="Google" id="ProtNLM"/>
    </source>
</evidence>
<dbReference type="EMBL" id="BKCJ010415726">
    <property type="protein sequence ID" value="GFA38990.1"/>
    <property type="molecule type" value="Genomic_DNA"/>
</dbReference>
<feature type="region of interest" description="Disordered" evidence="1">
    <location>
        <begin position="1"/>
        <end position="23"/>
    </location>
</feature>
<accession>A0A699JHV4</accession>
<organism evidence="2">
    <name type="scientific">Tanacetum cinerariifolium</name>
    <name type="common">Dalmatian daisy</name>
    <name type="synonym">Chrysanthemum cinerariifolium</name>
    <dbReference type="NCBI Taxonomy" id="118510"/>
    <lineage>
        <taxon>Eukaryota</taxon>
        <taxon>Viridiplantae</taxon>
        <taxon>Streptophyta</taxon>
        <taxon>Embryophyta</taxon>
        <taxon>Tracheophyta</taxon>
        <taxon>Spermatophyta</taxon>
        <taxon>Magnoliopsida</taxon>
        <taxon>eudicotyledons</taxon>
        <taxon>Gunneridae</taxon>
        <taxon>Pentapetalae</taxon>
        <taxon>asterids</taxon>
        <taxon>campanulids</taxon>
        <taxon>Asterales</taxon>
        <taxon>Asteraceae</taxon>
        <taxon>Asteroideae</taxon>
        <taxon>Anthemideae</taxon>
        <taxon>Anthemidinae</taxon>
        <taxon>Tanacetum</taxon>
    </lineage>
</organism>
<proteinExistence type="predicted"/>
<sequence length="291" mass="32423">MNMGQDRQIQNNGGIQGAQNAGVQSGKNQNGLVVVPGIANQSRTGNIVAARGEGTRIGNQARCYNCRGLVHIARNCTARPKRMDAAYLQTQLLIAQKEEAGIQLQAEEFDFMAAAGDLDKIKEVYVNCILMANSQQASTSGTQHDKAPVYDTDGSAEVQLNDNCYNNEIFNMFTQEEQYTDLLEPIPEPQLVPQNDNHVTSVALSMVQSRGIVDTSFAPNEETRAHQETVYRNLVDQVAQVNMVNCNMRATNAELKSELARYKIQEQHVVISQEKYDKLEKCYQKSVYQEQ</sequence>